<evidence type="ECO:0000313" key="1">
    <source>
        <dbReference type="EMBL" id="MCW0484049.1"/>
    </source>
</evidence>
<gene>
    <name evidence="1" type="ORF">N2K84_15005</name>
</gene>
<organism evidence="1 2">
    <name type="scientific">Gaoshiqia sediminis</name>
    <dbReference type="NCBI Taxonomy" id="2986998"/>
    <lineage>
        <taxon>Bacteria</taxon>
        <taxon>Pseudomonadati</taxon>
        <taxon>Bacteroidota</taxon>
        <taxon>Bacteroidia</taxon>
        <taxon>Marinilabiliales</taxon>
        <taxon>Prolixibacteraceae</taxon>
        <taxon>Gaoshiqia</taxon>
    </lineage>
</organism>
<accession>A0AA41Y603</accession>
<dbReference type="RefSeq" id="WP_282592641.1">
    <property type="nucleotide sequence ID" value="NZ_JAPAAF010000028.1"/>
</dbReference>
<comment type="caution">
    <text evidence="1">The sequence shown here is derived from an EMBL/GenBank/DDBJ whole genome shotgun (WGS) entry which is preliminary data.</text>
</comment>
<name>A0AA41Y603_9BACT</name>
<dbReference type="AlphaFoldDB" id="A0AA41Y603"/>
<evidence type="ECO:0000313" key="2">
    <source>
        <dbReference type="Proteomes" id="UP001163821"/>
    </source>
</evidence>
<proteinExistence type="predicted"/>
<reference evidence="1" key="1">
    <citation type="submission" date="2022-10" db="EMBL/GenBank/DDBJ databases">
        <title>Gaoshiqiia sediminis gen. nov., sp. nov., isolated from coastal sediment.</title>
        <authorList>
            <person name="Yu W.X."/>
            <person name="Mu D.S."/>
            <person name="Du J.Z."/>
            <person name="Liang Y.Q."/>
        </authorList>
    </citation>
    <scope>NUCLEOTIDE SEQUENCE</scope>
    <source>
        <strain evidence="1">A06</strain>
    </source>
</reference>
<sequence>MTVNQYIEKRYARWLDYSAYHCSLAGIPDEANDVLNEVIVYLLQKDESKLRKLMETKKGQYTDLDFFVLRMIKLNCHSCTSPYRSRYKSIPVDTNVNLVRLNIEDYPDEGDDTPGRILEQFETVREVFESLNLSPKARRIFEFKFFQDQPFSQWTGPETKKQLYETYGHVLDLIKAKIFKRTLI</sequence>
<keyword evidence="2" id="KW-1185">Reference proteome</keyword>
<dbReference type="EMBL" id="JAPAAF010000028">
    <property type="protein sequence ID" value="MCW0484049.1"/>
    <property type="molecule type" value="Genomic_DNA"/>
</dbReference>
<dbReference type="Proteomes" id="UP001163821">
    <property type="component" value="Unassembled WGS sequence"/>
</dbReference>
<protein>
    <submittedName>
        <fullName evidence="1">Uncharacterized protein</fullName>
    </submittedName>
</protein>